<dbReference type="PANTHER" id="PTHR30373:SF2">
    <property type="entry name" value="UPF0603 PROTEIN YGCG"/>
    <property type="match status" value="1"/>
</dbReference>
<keyword evidence="5" id="KW-1185">Reference proteome</keyword>
<proteinExistence type="predicted"/>
<dbReference type="Proteomes" id="UP000199666">
    <property type="component" value="Unassembled WGS sequence"/>
</dbReference>
<feature type="domain" description="TPM" evidence="3">
    <location>
        <begin position="30"/>
        <end position="152"/>
    </location>
</feature>
<keyword evidence="2" id="KW-0732">Signal</keyword>
<dbReference type="STRING" id="414048.SAMN04489864_101558"/>
<dbReference type="OrthoDB" id="9810918at2"/>
<feature type="signal peptide" evidence="2">
    <location>
        <begin position="1"/>
        <end position="19"/>
    </location>
</feature>
<name>A0A1I2TYG8_9SPHI</name>
<dbReference type="Gene3D" id="3.10.310.50">
    <property type="match status" value="1"/>
</dbReference>
<keyword evidence="1" id="KW-0812">Transmembrane</keyword>
<organism evidence="4 5">
    <name type="scientific">Pedobacter insulae</name>
    <dbReference type="NCBI Taxonomy" id="414048"/>
    <lineage>
        <taxon>Bacteria</taxon>
        <taxon>Pseudomonadati</taxon>
        <taxon>Bacteroidota</taxon>
        <taxon>Sphingobacteriia</taxon>
        <taxon>Sphingobacteriales</taxon>
        <taxon>Sphingobacteriaceae</taxon>
        <taxon>Pedobacter</taxon>
    </lineage>
</organism>
<dbReference type="InterPro" id="IPR007621">
    <property type="entry name" value="TPM_dom"/>
</dbReference>
<dbReference type="EMBL" id="FOPP01000001">
    <property type="protein sequence ID" value="SFG67646.1"/>
    <property type="molecule type" value="Genomic_DNA"/>
</dbReference>
<dbReference type="PANTHER" id="PTHR30373">
    <property type="entry name" value="UPF0603 PROTEIN YGCG"/>
    <property type="match status" value="1"/>
</dbReference>
<evidence type="ECO:0000259" key="3">
    <source>
        <dbReference type="Pfam" id="PF04536"/>
    </source>
</evidence>
<feature type="transmembrane region" description="Helical" evidence="1">
    <location>
        <begin position="174"/>
        <end position="193"/>
    </location>
</feature>
<keyword evidence="1" id="KW-0472">Membrane</keyword>
<dbReference type="RefSeq" id="WP_090992021.1">
    <property type="nucleotide sequence ID" value="NZ_FOPP01000001.1"/>
</dbReference>
<reference evidence="4 5" key="1">
    <citation type="submission" date="2016-10" db="EMBL/GenBank/DDBJ databases">
        <authorList>
            <person name="de Groot N.N."/>
        </authorList>
    </citation>
    <scope>NUCLEOTIDE SEQUENCE [LARGE SCALE GENOMIC DNA]</scope>
    <source>
        <strain evidence="4 5">DSM 18684</strain>
    </source>
</reference>
<dbReference type="AlphaFoldDB" id="A0A1I2TYG8"/>
<sequence length="262" mass="26915">MKRLILSVVFLLCAYFGMAQNFPANSNRLITDETNTLSGEQIAQLERKLIAFDDSTSNQIAVVIVKTVGDYDINEYALELGRKWGIGGKAKNNGVILLVAIGDRKLSIQTGYGLEGALPDIYTKRIIENDIKPYFKEGDYFKGIENGINSIISLTKGEYKNDQPKSKAKKGAKAGGAGMIAIIIIVIVIFIIGKRGGGGGGGEVISGRGVAEGLLMGLLLGGSGRGGSGSGFGGGFGGGSSGGGFGGFGGGSFGGGGSSGSW</sequence>
<protein>
    <recommendedName>
        <fullName evidence="3">TPM domain-containing protein</fullName>
    </recommendedName>
</protein>
<accession>A0A1I2TYG8</accession>
<evidence type="ECO:0000313" key="5">
    <source>
        <dbReference type="Proteomes" id="UP000199666"/>
    </source>
</evidence>
<keyword evidence="1" id="KW-1133">Transmembrane helix</keyword>
<evidence type="ECO:0000256" key="2">
    <source>
        <dbReference type="SAM" id="SignalP"/>
    </source>
</evidence>
<evidence type="ECO:0000256" key="1">
    <source>
        <dbReference type="SAM" id="Phobius"/>
    </source>
</evidence>
<gene>
    <name evidence="4" type="ORF">SAMN04489864_101558</name>
</gene>
<evidence type="ECO:0000313" key="4">
    <source>
        <dbReference type="EMBL" id="SFG67646.1"/>
    </source>
</evidence>
<dbReference type="Pfam" id="PF04536">
    <property type="entry name" value="TPM_phosphatase"/>
    <property type="match status" value="1"/>
</dbReference>
<feature type="chain" id="PRO_5011612457" description="TPM domain-containing protein" evidence="2">
    <location>
        <begin position="20"/>
        <end position="262"/>
    </location>
</feature>